<organism evidence="1 2">
    <name type="scientific">Legionella antarctica</name>
    <dbReference type="NCBI Taxonomy" id="2708020"/>
    <lineage>
        <taxon>Bacteria</taxon>
        <taxon>Pseudomonadati</taxon>
        <taxon>Pseudomonadota</taxon>
        <taxon>Gammaproteobacteria</taxon>
        <taxon>Legionellales</taxon>
        <taxon>Legionellaceae</taxon>
        <taxon>Legionella</taxon>
    </lineage>
</organism>
<protein>
    <submittedName>
        <fullName evidence="1">Uncharacterized protein</fullName>
    </submittedName>
</protein>
<keyword evidence="2" id="KW-1185">Reference proteome</keyword>
<dbReference type="KEGG" id="lant:TUM19329_01590"/>
<dbReference type="AlphaFoldDB" id="A0A6F8T023"/>
<dbReference type="EMBL" id="AP022839">
    <property type="protein sequence ID" value="BCA93798.1"/>
    <property type="molecule type" value="Genomic_DNA"/>
</dbReference>
<reference evidence="1" key="1">
    <citation type="journal article" date="2020" name="Microbiol. Resour. Announc.">
        <title>Complete Genome Sequence of Novel Psychrotolerant Legionella Strain TUM19329, Isolated from Antarctic Lake Sediment.</title>
        <authorList>
            <person name="Shimada S."/>
            <person name="Nakai R."/>
            <person name="Aoki K."/>
            <person name="Shimoeda N."/>
            <person name="Ohno G."/>
            <person name="Miyazaki Y."/>
            <person name="Kudoh S."/>
            <person name="Imura S."/>
            <person name="Watanabe K."/>
            <person name="Ishii Y."/>
            <person name="Tateda K."/>
        </authorList>
    </citation>
    <scope>NUCLEOTIDE SEQUENCE [LARGE SCALE GENOMIC DNA]</scope>
    <source>
        <strain evidence="1">TUM19329</strain>
    </source>
</reference>
<proteinExistence type="predicted"/>
<evidence type="ECO:0000313" key="2">
    <source>
        <dbReference type="Proteomes" id="UP000502894"/>
    </source>
</evidence>
<dbReference type="Proteomes" id="UP000502894">
    <property type="component" value="Chromosome"/>
</dbReference>
<name>A0A6F8T023_9GAMM</name>
<gene>
    <name evidence="1" type="ORF">TUM19329_01590</name>
</gene>
<accession>A0A6F8T023</accession>
<dbReference type="RefSeq" id="WP_173235634.1">
    <property type="nucleotide sequence ID" value="NZ_AP022839.1"/>
</dbReference>
<sequence>MLSKKQHYREITSRLTDVAISFVQGVLIIKKTPSPASIDSAKRVINMALENIKELENFLEGDN</sequence>
<evidence type="ECO:0000313" key="1">
    <source>
        <dbReference type="EMBL" id="BCA93798.1"/>
    </source>
</evidence>